<evidence type="ECO:0000256" key="4">
    <source>
        <dbReference type="ARBA" id="ARBA00022448"/>
    </source>
</evidence>
<dbReference type="GO" id="GO:0005801">
    <property type="term" value="C:cis-Golgi network"/>
    <property type="evidence" value="ECO:0007669"/>
    <property type="project" value="InterPro"/>
</dbReference>
<comment type="subcellular location">
    <subcellularLocation>
        <location evidence="1">Golgi apparatus membrane</location>
        <topology evidence="1">Peripheral membrane protein</topology>
    </subcellularLocation>
</comment>
<keyword evidence="4" id="KW-0813">Transport</keyword>
<keyword evidence="13" id="KW-1185">Reference proteome</keyword>
<evidence type="ECO:0000256" key="5">
    <source>
        <dbReference type="ARBA" id="ARBA00022927"/>
    </source>
</evidence>
<feature type="compositionally biased region" description="Polar residues" evidence="9">
    <location>
        <begin position="14"/>
        <end position="29"/>
    </location>
</feature>
<gene>
    <name evidence="12" type="primary">AUGUSTUS-3.0.2_12410</name>
    <name evidence="12" type="ORF">TcasGA2_TC012410</name>
</gene>
<dbReference type="GO" id="GO:0017119">
    <property type="term" value="C:Golgi transport complex"/>
    <property type="evidence" value="ECO:0000318"/>
    <property type="project" value="GO_Central"/>
</dbReference>
<evidence type="ECO:0000313" key="13">
    <source>
        <dbReference type="Proteomes" id="UP000007266"/>
    </source>
</evidence>
<organism evidence="12 13">
    <name type="scientific">Tribolium castaneum</name>
    <name type="common">Red flour beetle</name>
    <dbReference type="NCBI Taxonomy" id="7070"/>
    <lineage>
        <taxon>Eukaryota</taxon>
        <taxon>Metazoa</taxon>
        <taxon>Ecdysozoa</taxon>
        <taxon>Arthropoda</taxon>
        <taxon>Hexapoda</taxon>
        <taxon>Insecta</taxon>
        <taxon>Pterygota</taxon>
        <taxon>Neoptera</taxon>
        <taxon>Endopterygota</taxon>
        <taxon>Coleoptera</taxon>
        <taxon>Polyphaga</taxon>
        <taxon>Cucujiformia</taxon>
        <taxon>Tenebrionidae</taxon>
        <taxon>Tenebrionidae incertae sedis</taxon>
        <taxon>Tribolium</taxon>
    </lineage>
</organism>
<dbReference type="InParanoid" id="D6X252"/>
<dbReference type="GO" id="GO:0007030">
    <property type="term" value="P:Golgi organization"/>
    <property type="evidence" value="ECO:0000318"/>
    <property type="project" value="GO_Central"/>
</dbReference>
<evidence type="ECO:0000256" key="3">
    <source>
        <dbReference type="ARBA" id="ARBA00020976"/>
    </source>
</evidence>
<dbReference type="InterPro" id="IPR048685">
    <property type="entry name" value="COG3_C"/>
</dbReference>
<evidence type="ECO:0000256" key="9">
    <source>
        <dbReference type="SAM" id="MobiDB-lite"/>
    </source>
</evidence>
<comment type="similarity">
    <text evidence="2">Belongs to the COG3 family.</text>
</comment>
<dbReference type="Pfam" id="PF04136">
    <property type="entry name" value="COG3_N"/>
    <property type="match status" value="1"/>
</dbReference>
<evidence type="ECO:0000256" key="7">
    <source>
        <dbReference type="ARBA" id="ARBA00023136"/>
    </source>
</evidence>
<dbReference type="OMA" id="DEFELWG"/>
<reference evidence="12 13" key="2">
    <citation type="journal article" date="2010" name="Nucleic Acids Res.">
        <title>BeetleBase in 2010: revisions to provide comprehensive genomic information for Tribolium castaneum.</title>
        <authorList>
            <person name="Kim H.S."/>
            <person name="Murphy T."/>
            <person name="Xia J."/>
            <person name="Caragea D."/>
            <person name="Park Y."/>
            <person name="Beeman R.W."/>
            <person name="Lorenzen M.D."/>
            <person name="Butcher S."/>
            <person name="Manak J.R."/>
            <person name="Brown S.J."/>
        </authorList>
    </citation>
    <scope>GENOME REANNOTATION</scope>
    <source>
        <strain evidence="12 13">Georgia GA2</strain>
    </source>
</reference>
<dbReference type="HOGENOM" id="CLU_011639_1_1_1"/>
<proteinExistence type="inferred from homology"/>
<dbReference type="InterPro" id="IPR048320">
    <property type="entry name" value="COG3_N"/>
</dbReference>
<keyword evidence="5" id="KW-0653">Protein transport</keyword>
<evidence type="ECO:0000256" key="2">
    <source>
        <dbReference type="ARBA" id="ARBA00009936"/>
    </source>
</evidence>
<sequence>MHRAANPSEDKTDLQVQQNVTNWQSSSNPLAPLSDEQLDIIYQVGDLIRSEVGAKEPHKKETDTEDTSEVMPVVDTNRAYIKWMISSENDIKYENLKEYQAYYQTLCEQSANCAKLFGCADETSNLLQDLRCKYLQVTAKTDSLHNLSEQLMTHQRILKEKKKSLNEKLHYFLIFKTTQESIERYSHKINTQEYIDLLNNIDDAIAYLGEHINFKESRIYKMKYESLLVNALNKIYRAVSTVIVEATKQVLDPDSKTNIVPLNSNSAESMDSAFALYYGKFQSAATKIKLILAHLEEKSTKNEHYQNIISDCQKFYVSQRLPILSTAVSKAVAELKEKYRTDYSILFRSCGLFVMKTCQDEASCYHYFFNEYSFEFNDYLRVLCQHLYDALRPSLITINHVEVLSELCGILQKEMLVEKTLNNDHLSKYVEVVKQLLQDAEERLVFRTNIFFQHDLLSYNPSPGDLAYPEKLEQMENITLELQDARTDSRASVVSLESQEVASINSNNPLGHFRSYTGNSPADLHGMWYPTVKRTLVILSRLYFCLDRETFQGLAQEALLICIQTVQHAANLISARKSEIDGRLFQIKHLLIIREQIAPFQVDFTVKEMSLDFSSVQKAAVELLNKRDRLFTFGSNNALLEFLLEGTPRVREYLVDSRKEIDKQLKQSCEAFITCATNCLTGNLQNWRKKVAQVQATNTEENTVIIPQQEFGKAKSIADIISETLKNMKLKVPEIQRSMQLYLANRETEFILFRPIKNNVINVFVQVGQTLATCGYSDEELLLIGCPSPEQINVLICSVSLTAEQDYNMGKQP</sequence>
<feature type="domain" description="Conserved oligomeric Golgi complex subunit 3 C-terminal" evidence="11">
    <location>
        <begin position="274"/>
        <end position="616"/>
    </location>
</feature>
<keyword evidence="7" id="KW-0472">Membrane</keyword>
<dbReference type="PANTHER" id="PTHR13302">
    <property type="entry name" value="CONSERVED OLIGOMERIC GOLGI COMPLEX COMPONENT 3"/>
    <property type="match status" value="1"/>
</dbReference>
<dbReference type="PANTHER" id="PTHR13302:SF8">
    <property type="entry name" value="CONSERVED OLIGOMERIC GOLGI COMPLEX SUBUNIT 3"/>
    <property type="match status" value="1"/>
</dbReference>
<evidence type="ECO:0000259" key="10">
    <source>
        <dbReference type="Pfam" id="PF04136"/>
    </source>
</evidence>
<accession>D6X252</accession>
<dbReference type="InterPro" id="IPR007265">
    <property type="entry name" value="COG_su3"/>
</dbReference>
<dbReference type="KEGG" id="tca:655624"/>
<dbReference type="AlphaFoldDB" id="D6X252"/>
<feature type="region of interest" description="Disordered" evidence="9">
    <location>
        <begin position="1"/>
        <end position="31"/>
    </location>
</feature>
<evidence type="ECO:0000256" key="8">
    <source>
        <dbReference type="ARBA" id="ARBA00031339"/>
    </source>
</evidence>
<dbReference type="Pfam" id="PF20671">
    <property type="entry name" value="COG3_C"/>
    <property type="match status" value="1"/>
</dbReference>
<dbReference type="GO" id="GO:0006886">
    <property type="term" value="P:intracellular protein transport"/>
    <property type="evidence" value="ECO:0007669"/>
    <property type="project" value="InterPro"/>
</dbReference>
<dbReference type="EMBL" id="KQ971371">
    <property type="protein sequence ID" value="EFA10214.2"/>
    <property type="molecule type" value="Genomic_DNA"/>
</dbReference>
<dbReference type="Proteomes" id="UP000007266">
    <property type="component" value="Linkage group 9"/>
</dbReference>
<reference evidence="12 13" key="1">
    <citation type="journal article" date="2008" name="Nature">
        <title>The genome of the model beetle and pest Tribolium castaneum.</title>
        <authorList>
            <consortium name="Tribolium Genome Sequencing Consortium"/>
            <person name="Richards S."/>
            <person name="Gibbs R.A."/>
            <person name="Weinstock G.M."/>
            <person name="Brown S.J."/>
            <person name="Denell R."/>
            <person name="Beeman R.W."/>
            <person name="Gibbs R."/>
            <person name="Beeman R.W."/>
            <person name="Brown S.J."/>
            <person name="Bucher G."/>
            <person name="Friedrich M."/>
            <person name="Grimmelikhuijzen C.J."/>
            <person name="Klingler M."/>
            <person name="Lorenzen M."/>
            <person name="Richards S."/>
            <person name="Roth S."/>
            <person name="Schroder R."/>
            <person name="Tautz D."/>
            <person name="Zdobnov E.M."/>
            <person name="Muzny D."/>
            <person name="Gibbs R.A."/>
            <person name="Weinstock G.M."/>
            <person name="Attaway T."/>
            <person name="Bell S."/>
            <person name="Buhay C.J."/>
            <person name="Chandrabose M.N."/>
            <person name="Chavez D."/>
            <person name="Clerk-Blankenburg K.P."/>
            <person name="Cree A."/>
            <person name="Dao M."/>
            <person name="Davis C."/>
            <person name="Chacko J."/>
            <person name="Dinh H."/>
            <person name="Dugan-Rocha S."/>
            <person name="Fowler G."/>
            <person name="Garner T.T."/>
            <person name="Garnes J."/>
            <person name="Gnirke A."/>
            <person name="Hawes A."/>
            <person name="Hernandez J."/>
            <person name="Hines S."/>
            <person name="Holder M."/>
            <person name="Hume J."/>
            <person name="Jhangiani S.N."/>
            <person name="Joshi V."/>
            <person name="Khan Z.M."/>
            <person name="Jackson L."/>
            <person name="Kovar C."/>
            <person name="Kowis A."/>
            <person name="Lee S."/>
            <person name="Lewis L.R."/>
            <person name="Margolis J."/>
            <person name="Morgan M."/>
            <person name="Nazareth L.V."/>
            <person name="Nguyen N."/>
            <person name="Okwuonu G."/>
            <person name="Parker D."/>
            <person name="Richards S."/>
            <person name="Ruiz S.J."/>
            <person name="Santibanez J."/>
            <person name="Savard J."/>
            <person name="Scherer S.E."/>
            <person name="Schneider B."/>
            <person name="Sodergren E."/>
            <person name="Tautz D."/>
            <person name="Vattahil S."/>
            <person name="Villasana D."/>
            <person name="White C.S."/>
            <person name="Wright R."/>
            <person name="Park Y."/>
            <person name="Beeman R.W."/>
            <person name="Lord J."/>
            <person name="Oppert B."/>
            <person name="Lorenzen M."/>
            <person name="Brown S."/>
            <person name="Wang L."/>
            <person name="Savard J."/>
            <person name="Tautz D."/>
            <person name="Richards S."/>
            <person name="Weinstock G."/>
            <person name="Gibbs R.A."/>
            <person name="Liu Y."/>
            <person name="Worley K."/>
            <person name="Weinstock G."/>
            <person name="Elsik C.G."/>
            <person name="Reese J.T."/>
            <person name="Elhaik E."/>
            <person name="Landan G."/>
            <person name="Graur D."/>
            <person name="Arensburger P."/>
            <person name="Atkinson P."/>
            <person name="Beeman R.W."/>
            <person name="Beidler J."/>
            <person name="Brown S.J."/>
            <person name="Demuth J.P."/>
            <person name="Drury D.W."/>
            <person name="Du Y.Z."/>
            <person name="Fujiwara H."/>
            <person name="Lorenzen M."/>
            <person name="Maselli V."/>
            <person name="Osanai M."/>
            <person name="Park Y."/>
            <person name="Robertson H.M."/>
            <person name="Tu Z."/>
            <person name="Wang J.J."/>
            <person name="Wang S."/>
            <person name="Richards S."/>
            <person name="Song H."/>
            <person name="Zhang L."/>
            <person name="Sodergren E."/>
            <person name="Werner D."/>
            <person name="Stanke M."/>
            <person name="Morgenstern B."/>
            <person name="Solovyev V."/>
            <person name="Kosarev P."/>
            <person name="Brown G."/>
            <person name="Chen H.C."/>
            <person name="Ermolaeva O."/>
            <person name="Hlavina W."/>
            <person name="Kapustin Y."/>
            <person name="Kiryutin B."/>
            <person name="Kitts P."/>
            <person name="Maglott D."/>
            <person name="Pruitt K."/>
            <person name="Sapojnikov V."/>
            <person name="Souvorov A."/>
            <person name="Mackey A.J."/>
            <person name="Waterhouse R.M."/>
            <person name="Wyder S."/>
            <person name="Zdobnov E.M."/>
            <person name="Zdobnov E.M."/>
            <person name="Wyder S."/>
            <person name="Kriventseva E.V."/>
            <person name="Kadowaki T."/>
            <person name="Bork P."/>
            <person name="Aranda M."/>
            <person name="Bao R."/>
            <person name="Beermann A."/>
            <person name="Berns N."/>
            <person name="Bolognesi R."/>
            <person name="Bonneton F."/>
            <person name="Bopp D."/>
            <person name="Brown S.J."/>
            <person name="Bucher G."/>
            <person name="Butts T."/>
            <person name="Chaumot A."/>
            <person name="Denell R.E."/>
            <person name="Ferrier D.E."/>
            <person name="Friedrich M."/>
            <person name="Gordon C.M."/>
            <person name="Jindra M."/>
            <person name="Klingler M."/>
            <person name="Lan Q."/>
            <person name="Lattorff H.M."/>
            <person name="Laudet V."/>
            <person name="von Levetsow C."/>
            <person name="Liu Z."/>
            <person name="Lutz R."/>
            <person name="Lynch J.A."/>
            <person name="da Fonseca R.N."/>
            <person name="Posnien N."/>
            <person name="Reuter R."/>
            <person name="Roth S."/>
            <person name="Savard J."/>
            <person name="Schinko J.B."/>
            <person name="Schmitt C."/>
            <person name="Schoppmeier M."/>
            <person name="Schroder R."/>
            <person name="Shippy T.D."/>
            <person name="Simonnet F."/>
            <person name="Marques-Souza H."/>
            <person name="Tautz D."/>
            <person name="Tomoyasu Y."/>
            <person name="Trauner J."/>
            <person name="Van der Zee M."/>
            <person name="Vervoort M."/>
            <person name="Wittkopp N."/>
            <person name="Wimmer E.A."/>
            <person name="Yang X."/>
            <person name="Jones A.K."/>
            <person name="Sattelle D.B."/>
            <person name="Ebert P.R."/>
            <person name="Nelson D."/>
            <person name="Scott J.G."/>
            <person name="Beeman R.W."/>
            <person name="Muthukrishnan S."/>
            <person name="Kramer K.J."/>
            <person name="Arakane Y."/>
            <person name="Beeman R.W."/>
            <person name="Zhu Q."/>
            <person name="Hogenkamp D."/>
            <person name="Dixit R."/>
            <person name="Oppert B."/>
            <person name="Jiang H."/>
            <person name="Zou Z."/>
            <person name="Marshall J."/>
            <person name="Elpidina E."/>
            <person name="Vinokurov K."/>
            <person name="Oppert C."/>
            <person name="Zou Z."/>
            <person name="Evans J."/>
            <person name="Lu Z."/>
            <person name="Zhao P."/>
            <person name="Sumathipala N."/>
            <person name="Altincicek B."/>
            <person name="Vilcinskas A."/>
            <person name="Williams M."/>
            <person name="Hultmark D."/>
            <person name="Hetru C."/>
            <person name="Jiang H."/>
            <person name="Grimmelikhuijzen C.J."/>
            <person name="Hauser F."/>
            <person name="Cazzamali G."/>
            <person name="Williamson M."/>
            <person name="Park Y."/>
            <person name="Li B."/>
            <person name="Tanaka Y."/>
            <person name="Predel R."/>
            <person name="Neupert S."/>
            <person name="Schachtner J."/>
            <person name="Verleyen P."/>
            <person name="Raible F."/>
            <person name="Bork P."/>
            <person name="Friedrich M."/>
            <person name="Walden K.K."/>
            <person name="Robertson H.M."/>
            <person name="Angeli S."/>
            <person name="Foret S."/>
            <person name="Bucher G."/>
            <person name="Schuetz S."/>
            <person name="Maleszka R."/>
            <person name="Wimmer E.A."/>
            <person name="Beeman R.W."/>
            <person name="Lorenzen M."/>
            <person name="Tomoyasu Y."/>
            <person name="Miller S.C."/>
            <person name="Grossmann D."/>
            <person name="Bucher G."/>
        </authorList>
    </citation>
    <scope>NUCLEOTIDE SEQUENCE [LARGE SCALE GENOMIC DNA]</scope>
    <source>
        <strain evidence="12 13">Georgia GA2</strain>
    </source>
</reference>
<evidence type="ECO:0000256" key="1">
    <source>
        <dbReference type="ARBA" id="ARBA00004395"/>
    </source>
</evidence>
<keyword evidence="6" id="KW-0333">Golgi apparatus</keyword>
<feature type="domain" description="Conserved oligomeric Golgi complex subunit 3 N-terminal" evidence="10">
    <location>
        <begin position="102"/>
        <end position="243"/>
    </location>
</feature>
<dbReference type="OrthoDB" id="296793at2759"/>
<dbReference type="eggNOG" id="KOG2604">
    <property type="taxonomic scope" value="Eukaryota"/>
</dbReference>
<protein>
    <recommendedName>
        <fullName evidence="3">Conserved oligomeric Golgi complex subunit 3</fullName>
    </recommendedName>
    <alternativeName>
        <fullName evidence="8">Component of oligomeric Golgi complex 3</fullName>
    </alternativeName>
</protein>
<evidence type="ECO:0000256" key="6">
    <source>
        <dbReference type="ARBA" id="ARBA00023034"/>
    </source>
</evidence>
<evidence type="ECO:0000259" key="11">
    <source>
        <dbReference type="Pfam" id="PF20671"/>
    </source>
</evidence>
<dbReference type="GO" id="GO:0006891">
    <property type="term" value="P:intra-Golgi vesicle-mediated transport"/>
    <property type="evidence" value="ECO:0000318"/>
    <property type="project" value="GO_Central"/>
</dbReference>
<evidence type="ECO:0000313" key="12">
    <source>
        <dbReference type="EMBL" id="EFA10214.2"/>
    </source>
</evidence>
<name>D6X252_TRICA</name>
<dbReference type="STRING" id="7070.D6X252"/>
<dbReference type="GO" id="GO:0000139">
    <property type="term" value="C:Golgi membrane"/>
    <property type="evidence" value="ECO:0007669"/>
    <property type="project" value="UniProtKB-SubCell"/>
</dbReference>
<dbReference type="FunCoup" id="D6X252">
    <property type="interactions" value="1161"/>
</dbReference>